<dbReference type="AlphaFoldDB" id="A0A6H2A441"/>
<accession>A0A6H2A441</accession>
<reference evidence="1" key="1">
    <citation type="submission" date="2020-03" db="EMBL/GenBank/DDBJ databases">
        <title>The deep terrestrial virosphere.</title>
        <authorList>
            <person name="Holmfeldt K."/>
            <person name="Nilsson E."/>
            <person name="Simone D."/>
            <person name="Lopez-Fernandez M."/>
            <person name="Wu X."/>
            <person name="de Brujin I."/>
            <person name="Lundin D."/>
            <person name="Andersson A."/>
            <person name="Bertilsson S."/>
            <person name="Dopson M."/>
        </authorList>
    </citation>
    <scope>NUCLEOTIDE SEQUENCE</scope>
    <source>
        <strain evidence="1">TM448A04481</strain>
    </source>
</reference>
<protein>
    <submittedName>
        <fullName evidence="1">Uncharacterized protein</fullName>
    </submittedName>
</protein>
<dbReference type="EMBL" id="MT144486">
    <property type="protein sequence ID" value="QJA54210.1"/>
    <property type="molecule type" value="Genomic_DNA"/>
</dbReference>
<sequence length="95" mass="10741">MLIVAEPRLLHPWKGAESAYLRHPYTTEITMRVTLFDLHVRKKHNITTNALEDCAWIAANPEQSTTLIKDSGAVYRAETTIMILTGDNLCESSQK</sequence>
<gene>
    <name evidence="1" type="ORF">TM448A04481_0008</name>
</gene>
<evidence type="ECO:0000313" key="1">
    <source>
        <dbReference type="EMBL" id="QJA54210.1"/>
    </source>
</evidence>
<organism evidence="1">
    <name type="scientific">viral metagenome</name>
    <dbReference type="NCBI Taxonomy" id="1070528"/>
    <lineage>
        <taxon>unclassified sequences</taxon>
        <taxon>metagenomes</taxon>
        <taxon>organismal metagenomes</taxon>
    </lineage>
</organism>
<proteinExistence type="predicted"/>
<name>A0A6H2A441_9ZZZZ</name>